<evidence type="ECO:0000313" key="10">
    <source>
        <dbReference type="Proteomes" id="UP000028924"/>
    </source>
</evidence>
<dbReference type="Proteomes" id="UP000279271">
    <property type="component" value="Unassembled WGS sequence"/>
</dbReference>
<dbReference type="KEGG" id="apro:F751_3993"/>
<name>A0A087SHV9_AUXPR</name>
<evidence type="ECO:0000313" key="8">
    <source>
        <dbReference type="EMBL" id="KFM25313.1"/>
    </source>
</evidence>
<evidence type="ECO:0000259" key="5">
    <source>
        <dbReference type="Pfam" id="PF04935"/>
    </source>
</evidence>
<dbReference type="OrthoDB" id="444809at2759"/>
<evidence type="ECO:0000256" key="3">
    <source>
        <dbReference type="ARBA" id="ARBA00023242"/>
    </source>
</evidence>
<gene>
    <name evidence="9" type="ORF">APUTEX25_001730</name>
    <name evidence="8" type="ORF">F751_3993</name>
    <name evidence="7" type="ORF">g.46415</name>
</gene>
<dbReference type="PANTHER" id="PTHR14369:SF0">
    <property type="entry name" value="SURFEIT LOCUS PROTEIN 6"/>
    <property type="match status" value="1"/>
</dbReference>
<dbReference type="InterPro" id="IPR007019">
    <property type="entry name" value="SURF6"/>
</dbReference>
<reference evidence="9" key="5">
    <citation type="submission" date="2018-11" db="EMBL/GenBank/DDBJ databases">
        <title>Characterization of plant carbon substrate utilization by Auxenochlorella protothecoides.</title>
        <authorList>
            <person name="Vogler B.W."/>
            <person name="Starkenburg S.R."/>
            <person name="Sudasinghe N."/>
            <person name="Schambach J.Y."/>
            <person name="Rollin J.A."/>
            <person name="Pattathil S."/>
            <person name="Barry A.N."/>
        </authorList>
    </citation>
    <scope>NUCLEOTIDE SEQUENCE [LARGE SCALE GENOMIC DNA]</scope>
    <source>
        <strain evidence="9">UTEX 25</strain>
    </source>
</reference>
<feature type="domain" description="Ribosomal RNA-processing protein 14 N-terminal" evidence="6">
    <location>
        <begin position="2"/>
        <end position="62"/>
    </location>
</feature>
<evidence type="ECO:0000256" key="1">
    <source>
        <dbReference type="ARBA" id="ARBA00004123"/>
    </source>
</evidence>
<evidence type="ECO:0000259" key="6">
    <source>
        <dbReference type="Pfam" id="PF15459"/>
    </source>
</evidence>
<dbReference type="EMBL" id="QOKY01000126">
    <property type="protein sequence ID" value="RMZ57530.1"/>
    <property type="molecule type" value="Genomic_DNA"/>
</dbReference>
<dbReference type="GO" id="GO:0003723">
    <property type="term" value="F:RNA binding"/>
    <property type="evidence" value="ECO:0007669"/>
    <property type="project" value="TreeGrafter"/>
</dbReference>
<dbReference type="EMBL" id="GDKF01000241">
    <property type="protein sequence ID" value="JAT78381.1"/>
    <property type="molecule type" value="Transcribed_RNA"/>
</dbReference>
<organism evidence="8 10">
    <name type="scientific">Auxenochlorella protothecoides</name>
    <name type="common">Green microalga</name>
    <name type="synonym">Chlorella protothecoides</name>
    <dbReference type="NCBI Taxonomy" id="3075"/>
    <lineage>
        <taxon>Eukaryota</taxon>
        <taxon>Viridiplantae</taxon>
        <taxon>Chlorophyta</taxon>
        <taxon>core chlorophytes</taxon>
        <taxon>Trebouxiophyceae</taxon>
        <taxon>Chlorellales</taxon>
        <taxon>Chlorellaceae</taxon>
        <taxon>Auxenochlorella</taxon>
    </lineage>
</organism>
<keyword evidence="10" id="KW-1185">Reference proteome</keyword>
<feature type="compositionally biased region" description="Basic residues" evidence="4">
    <location>
        <begin position="322"/>
        <end position="338"/>
    </location>
</feature>
<dbReference type="Pfam" id="PF15459">
    <property type="entry name" value="RRP14"/>
    <property type="match status" value="1"/>
</dbReference>
<sequence>MSIEDHAAFFARLVEMVPPKFYLHTDAGRVNLKYVKKSVRDEAKAAFKAQYKENKKAQLDPDQAKSTLDLQREVAAAAAAEQRASGRGNEAGPAPTTPVVVGEPAATASRQPAEGTAAPVATLVLTQGKPPSREELRERLQKKLEIMRQQRKADELAGNAEQAKAWREQALATGRQKAKKRTLEVSQGNEKAPKGQPRQKQQKVEGPAAAPELEVKQTFSSLDFGDASRRRHKRPSKAKLLEQAEAKDSEGGVNEKEAWGTALARAAGEKVYDDPKLLRKSLKKEAKMKEKKQKAWQGRIAKQTDEQKTRQNKRQEHISSRIQKKKDKKKDRRDKKLLRAGFEGRKAGYITPGKAAPPS</sequence>
<reference evidence="7" key="2">
    <citation type="submission" date="2015-08" db="EMBL/GenBank/DDBJ databases">
        <authorList>
            <person name="Babu N.S."/>
            <person name="Beckwith C.J."/>
            <person name="Beseler K.G."/>
            <person name="Brison A."/>
            <person name="Carone J.V."/>
            <person name="Caskin T.P."/>
            <person name="Diamond M."/>
            <person name="Durham M.E."/>
            <person name="Foxe J.M."/>
            <person name="Go M."/>
            <person name="Henderson B.A."/>
            <person name="Jones I.B."/>
            <person name="McGettigan J.A."/>
            <person name="Micheletti S.J."/>
            <person name="Nasrallah M.E."/>
            <person name="Ortiz D."/>
            <person name="Piller C.R."/>
            <person name="Privatt S.R."/>
            <person name="Schneider S.L."/>
            <person name="Sharp S."/>
            <person name="Smith T.C."/>
            <person name="Stanton J.D."/>
            <person name="Ullery H.E."/>
            <person name="Wilson R.J."/>
            <person name="Serrano M.G."/>
            <person name="Buck G."/>
            <person name="Lee V."/>
            <person name="Wang Y."/>
            <person name="Carvalho R."/>
            <person name="Voegtly L."/>
            <person name="Shi R."/>
            <person name="Duckworth R."/>
            <person name="Johnson A."/>
            <person name="Loviza R."/>
            <person name="Walstead R."/>
            <person name="Shah Z."/>
            <person name="Kiflezghi M."/>
            <person name="Wade K."/>
            <person name="Ball S.L."/>
            <person name="Bradley K.W."/>
            <person name="Asai D.J."/>
            <person name="Bowman C.A."/>
            <person name="Russell D.A."/>
            <person name="Pope W.H."/>
            <person name="Jacobs-Sera D."/>
            <person name="Hendrix R.W."/>
            <person name="Hatfull G.F."/>
        </authorList>
    </citation>
    <scope>NUCLEOTIDE SEQUENCE</scope>
</reference>
<dbReference type="PANTHER" id="PTHR14369">
    <property type="entry name" value="SURFEIT LOCUS PROTEIN 6"/>
    <property type="match status" value="1"/>
</dbReference>
<feature type="region of interest" description="Disordered" evidence="4">
    <location>
        <begin position="148"/>
        <end position="258"/>
    </location>
</feature>
<evidence type="ECO:0000313" key="7">
    <source>
        <dbReference type="EMBL" id="JAT78381.1"/>
    </source>
</evidence>
<feature type="region of interest" description="Disordered" evidence="4">
    <location>
        <begin position="283"/>
        <end position="359"/>
    </location>
</feature>
<feature type="region of interest" description="Disordered" evidence="4">
    <location>
        <begin position="74"/>
        <end position="98"/>
    </location>
</feature>
<dbReference type="GO" id="GO:0005730">
    <property type="term" value="C:nucleolus"/>
    <property type="evidence" value="ECO:0007669"/>
    <property type="project" value="TreeGrafter"/>
</dbReference>
<dbReference type="Pfam" id="PF04935">
    <property type="entry name" value="SURF6"/>
    <property type="match status" value="1"/>
</dbReference>
<dbReference type="InterPro" id="IPR029188">
    <property type="entry name" value="Rrp14_N"/>
</dbReference>
<dbReference type="EMBL" id="KL662114">
    <property type="protein sequence ID" value="KFM25313.1"/>
    <property type="molecule type" value="Genomic_DNA"/>
</dbReference>
<dbReference type="eggNOG" id="KOG2885">
    <property type="taxonomic scope" value="Eukaryota"/>
</dbReference>
<dbReference type="STRING" id="3075.A0A087SHV9"/>
<evidence type="ECO:0000313" key="11">
    <source>
        <dbReference type="Proteomes" id="UP000279271"/>
    </source>
</evidence>
<feature type="domain" description="Ribosomal RNA-processing protein 14/surfeit locus protein 6 C-terminal" evidence="5">
    <location>
        <begin position="147"/>
        <end position="330"/>
    </location>
</feature>
<dbReference type="GO" id="GO:0042273">
    <property type="term" value="P:ribosomal large subunit biogenesis"/>
    <property type="evidence" value="ECO:0007669"/>
    <property type="project" value="TreeGrafter"/>
</dbReference>
<comment type="similarity">
    <text evidence="2">Belongs to the SURF6 family.</text>
</comment>
<evidence type="ECO:0000313" key="9">
    <source>
        <dbReference type="EMBL" id="RMZ57530.1"/>
    </source>
</evidence>
<dbReference type="GeneID" id="23615384"/>
<dbReference type="GO" id="GO:0003677">
    <property type="term" value="F:DNA binding"/>
    <property type="evidence" value="ECO:0007669"/>
    <property type="project" value="TreeGrafter"/>
</dbReference>
<reference evidence="8 10" key="1">
    <citation type="journal article" date="2014" name="BMC Genomics">
        <title>Oil accumulation mechanisms of the oleaginous microalga Chlorella protothecoides revealed through its genome, transcriptomes, and proteomes.</title>
        <authorList>
            <person name="Gao C."/>
            <person name="Wang Y."/>
            <person name="Shen Y."/>
            <person name="Yan D."/>
            <person name="He X."/>
            <person name="Dai J."/>
            <person name="Wu Q."/>
        </authorList>
    </citation>
    <scope>NUCLEOTIDE SEQUENCE [LARGE SCALE GENOMIC DNA]</scope>
    <source>
        <strain evidence="8 10">0710</strain>
    </source>
</reference>
<protein>
    <submittedName>
        <fullName evidence="8">Surfeit locus protein 6-like protein</fullName>
    </submittedName>
</protein>
<reference evidence="11" key="3">
    <citation type="journal article" date="2018" name="Algal Res.">
        <title>Characterization of plant carbon substrate utilization by Auxenochlorella protothecoides.</title>
        <authorList>
            <person name="Vogler B.W."/>
            <person name="Starkenburg S.R."/>
            <person name="Sudasinghe N."/>
            <person name="Schambach J.Y."/>
            <person name="Rollin J.A."/>
            <person name="Pattathil S."/>
            <person name="Barry A.N."/>
        </authorList>
    </citation>
    <scope>NUCLEOTIDE SEQUENCE [LARGE SCALE GENOMIC DNA]</scope>
    <source>
        <strain evidence="11">UTEX 25</strain>
    </source>
</reference>
<dbReference type="RefSeq" id="XP_011398205.1">
    <property type="nucleotide sequence ID" value="XM_011399903.1"/>
</dbReference>
<evidence type="ECO:0000256" key="4">
    <source>
        <dbReference type="SAM" id="MobiDB-lite"/>
    </source>
</evidence>
<comment type="subcellular location">
    <subcellularLocation>
        <location evidence="1">Nucleus</location>
    </subcellularLocation>
</comment>
<dbReference type="AlphaFoldDB" id="A0A087SHV9"/>
<reference evidence="9" key="4">
    <citation type="submission" date="2018-10" db="EMBL/GenBank/DDBJ databases">
        <authorList>
            <person name="Hovde B."/>
            <person name="Zhang X."/>
        </authorList>
    </citation>
    <scope>NUCLEOTIDE SEQUENCE [LARGE SCALE GENOMIC DNA]</scope>
    <source>
        <strain evidence="9">UTEX 25</strain>
    </source>
</reference>
<keyword evidence="3" id="KW-0539">Nucleus</keyword>
<dbReference type="Proteomes" id="UP000028924">
    <property type="component" value="Unassembled WGS sequence"/>
</dbReference>
<dbReference type="InterPro" id="IPR029190">
    <property type="entry name" value="Rrp14/SURF6_C"/>
</dbReference>
<dbReference type="GO" id="GO:0042274">
    <property type="term" value="P:ribosomal small subunit biogenesis"/>
    <property type="evidence" value="ECO:0007669"/>
    <property type="project" value="TreeGrafter"/>
</dbReference>
<evidence type="ECO:0000256" key="2">
    <source>
        <dbReference type="ARBA" id="ARBA00005904"/>
    </source>
</evidence>
<feature type="compositionally biased region" description="Basic and acidic residues" evidence="4">
    <location>
        <begin position="239"/>
        <end position="258"/>
    </location>
</feature>
<proteinExistence type="inferred from homology"/>
<accession>A0A087SHV9</accession>
<feature type="compositionally biased region" description="Basic and acidic residues" evidence="4">
    <location>
        <begin position="302"/>
        <end position="319"/>
    </location>
</feature>